<keyword evidence="4" id="KW-1185">Reference proteome</keyword>
<evidence type="ECO:0000256" key="2">
    <source>
        <dbReference type="RuleBase" id="RU000363"/>
    </source>
</evidence>
<reference evidence="3 4" key="1">
    <citation type="submission" date="2024-02" db="EMBL/GenBank/DDBJ databases">
        <title>Genome analysis and characterization of Microbaculum marinisediminis sp. nov., isolated from marine sediment.</title>
        <authorList>
            <person name="Du Z.-J."/>
            <person name="Ye Y.-Q."/>
            <person name="Zhang Z.-R."/>
            <person name="Yuan S.-M."/>
            <person name="Zhang X.-Y."/>
        </authorList>
    </citation>
    <scope>NUCLEOTIDE SEQUENCE [LARGE SCALE GENOMIC DNA]</scope>
    <source>
        <strain evidence="3 4">SDUM1044001</strain>
    </source>
</reference>
<dbReference type="PROSITE" id="PS00061">
    <property type="entry name" value="ADH_SHORT"/>
    <property type="match status" value="1"/>
</dbReference>
<dbReference type="RefSeq" id="WP_340332493.1">
    <property type="nucleotide sequence ID" value="NZ_JAZHOF010000014.1"/>
</dbReference>
<dbReference type="SUPFAM" id="SSF51735">
    <property type="entry name" value="NAD(P)-binding Rossmann-fold domains"/>
    <property type="match status" value="1"/>
</dbReference>
<comment type="similarity">
    <text evidence="2">Belongs to the short-chain dehydrogenases/reductases (SDR) family.</text>
</comment>
<dbReference type="PANTHER" id="PTHR43658:SF8">
    <property type="entry name" value="17-BETA-HYDROXYSTEROID DEHYDROGENASE 14-RELATED"/>
    <property type="match status" value="1"/>
</dbReference>
<dbReference type="InterPro" id="IPR002347">
    <property type="entry name" value="SDR_fam"/>
</dbReference>
<protein>
    <submittedName>
        <fullName evidence="3">SDR family NAD(P)-dependent oxidoreductase</fullName>
    </submittedName>
</protein>
<dbReference type="InterPro" id="IPR020904">
    <property type="entry name" value="Sc_DH/Rdtase_CS"/>
</dbReference>
<proteinExistence type="inferred from homology"/>
<sequence>MELGKDIAAVVTGGASGLGEATARMLAEAGCKVAILDMNASRGASVAGEIGATYCECDVTDPGSIDDALSAARSANGQERVTVNCAGIAIGMKTAGRKRDSGAIVAHNPGAFQKVIAVNLLGTFNVASKSAAGMLEASPIGKDGERGVIVMTSSVAAQDGQIGQLAYAASKGGVLSMTLPMARDLAKDGIRAMTIMPGLFYTPMFDSLSEDVRQSLADSVPFPQRLGDPGEYALLVRSICENRMLNGTGIRLDGALRMGPK</sequence>
<dbReference type="GO" id="GO:0016491">
    <property type="term" value="F:oxidoreductase activity"/>
    <property type="evidence" value="ECO:0007669"/>
    <property type="project" value="UniProtKB-KW"/>
</dbReference>
<dbReference type="Gene3D" id="3.40.50.720">
    <property type="entry name" value="NAD(P)-binding Rossmann-like Domain"/>
    <property type="match status" value="1"/>
</dbReference>
<evidence type="ECO:0000256" key="1">
    <source>
        <dbReference type="ARBA" id="ARBA00023002"/>
    </source>
</evidence>
<dbReference type="PRINTS" id="PR00080">
    <property type="entry name" value="SDRFAMILY"/>
</dbReference>
<keyword evidence="1" id="KW-0560">Oxidoreductase</keyword>
<evidence type="ECO:0000313" key="3">
    <source>
        <dbReference type="EMBL" id="MEJ8574797.1"/>
    </source>
</evidence>
<dbReference type="AlphaFoldDB" id="A0AAW9RM26"/>
<name>A0AAW9RM26_9HYPH</name>
<dbReference type="InterPro" id="IPR036291">
    <property type="entry name" value="NAD(P)-bd_dom_sf"/>
</dbReference>
<dbReference type="PANTHER" id="PTHR43658">
    <property type="entry name" value="SHORT-CHAIN DEHYDROGENASE/REDUCTASE"/>
    <property type="match status" value="1"/>
</dbReference>
<dbReference type="Proteomes" id="UP001378188">
    <property type="component" value="Unassembled WGS sequence"/>
</dbReference>
<dbReference type="PRINTS" id="PR00081">
    <property type="entry name" value="GDHRDH"/>
</dbReference>
<organism evidence="3 4">
    <name type="scientific">Microbaculum marinum</name>
    <dbReference type="NCBI Taxonomy" id="1764581"/>
    <lineage>
        <taxon>Bacteria</taxon>
        <taxon>Pseudomonadati</taxon>
        <taxon>Pseudomonadota</taxon>
        <taxon>Alphaproteobacteria</taxon>
        <taxon>Hyphomicrobiales</taxon>
        <taxon>Tepidamorphaceae</taxon>
        <taxon>Microbaculum</taxon>
    </lineage>
</organism>
<accession>A0AAW9RM26</accession>
<evidence type="ECO:0000313" key="4">
    <source>
        <dbReference type="Proteomes" id="UP001378188"/>
    </source>
</evidence>
<dbReference type="Pfam" id="PF00106">
    <property type="entry name" value="adh_short"/>
    <property type="match status" value="1"/>
</dbReference>
<dbReference type="EMBL" id="JAZHOF010000014">
    <property type="protein sequence ID" value="MEJ8574797.1"/>
    <property type="molecule type" value="Genomic_DNA"/>
</dbReference>
<comment type="caution">
    <text evidence="3">The sequence shown here is derived from an EMBL/GenBank/DDBJ whole genome shotgun (WGS) entry which is preliminary data.</text>
</comment>
<gene>
    <name evidence="3" type="ORF">V3328_25200</name>
</gene>